<keyword evidence="2" id="KW-0472">Membrane</keyword>
<evidence type="ECO:0000256" key="2">
    <source>
        <dbReference type="SAM" id="Phobius"/>
    </source>
</evidence>
<evidence type="ECO:0000256" key="1">
    <source>
        <dbReference type="SAM" id="MobiDB-lite"/>
    </source>
</evidence>
<dbReference type="Gene3D" id="1.10.8.10">
    <property type="entry name" value="DNA helicase RuvA subunit, C-terminal domain"/>
    <property type="match status" value="1"/>
</dbReference>
<feature type="region of interest" description="Disordered" evidence="1">
    <location>
        <begin position="46"/>
        <end position="81"/>
    </location>
</feature>
<dbReference type="EMBL" id="DWXO01000061">
    <property type="protein sequence ID" value="HJB80556.1"/>
    <property type="molecule type" value="Genomic_DNA"/>
</dbReference>
<dbReference type="SUPFAM" id="SSF46934">
    <property type="entry name" value="UBA-like"/>
    <property type="match status" value="1"/>
</dbReference>
<dbReference type="AlphaFoldDB" id="A0A9D2SBG2"/>
<keyword evidence="2" id="KW-0812">Transmembrane</keyword>
<reference evidence="3" key="1">
    <citation type="journal article" date="2021" name="PeerJ">
        <title>Extensive microbial diversity within the chicken gut microbiome revealed by metagenomics and culture.</title>
        <authorList>
            <person name="Gilroy R."/>
            <person name="Ravi A."/>
            <person name="Getino M."/>
            <person name="Pursley I."/>
            <person name="Horton D.L."/>
            <person name="Alikhan N.F."/>
            <person name="Baker D."/>
            <person name="Gharbi K."/>
            <person name="Hall N."/>
            <person name="Watson M."/>
            <person name="Adriaenssens E.M."/>
            <person name="Foster-Nyarko E."/>
            <person name="Jarju S."/>
            <person name="Secka A."/>
            <person name="Antonio M."/>
            <person name="Oren A."/>
            <person name="Chaudhuri R.R."/>
            <person name="La Ragione R."/>
            <person name="Hildebrand F."/>
            <person name="Pallen M.J."/>
        </authorList>
    </citation>
    <scope>NUCLEOTIDE SEQUENCE</scope>
    <source>
        <strain evidence="3">CHK192-8294</strain>
    </source>
</reference>
<reference evidence="3" key="2">
    <citation type="submission" date="2021-04" db="EMBL/GenBank/DDBJ databases">
        <authorList>
            <person name="Gilroy R."/>
        </authorList>
    </citation>
    <scope>NUCLEOTIDE SEQUENCE</scope>
    <source>
        <strain evidence="3">CHK192-8294</strain>
    </source>
</reference>
<dbReference type="CDD" id="cd14360">
    <property type="entry name" value="UBA_NAC_like_bac"/>
    <property type="match status" value="1"/>
</dbReference>
<gene>
    <name evidence="3" type="ORF">H9712_06195</name>
</gene>
<comment type="caution">
    <text evidence="3">The sequence shown here is derived from an EMBL/GenBank/DDBJ whole genome shotgun (WGS) entry which is preliminary data.</text>
</comment>
<proteinExistence type="predicted"/>
<organism evidence="3 4">
    <name type="scientific">Candidatus Flavonifractor intestinigallinarum</name>
    <dbReference type="NCBI Taxonomy" id="2838586"/>
    <lineage>
        <taxon>Bacteria</taxon>
        <taxon>Bacillati</taxon>
        <taxon>Bacillota</taxon>
        <taxon>Clostridia</taxon>
        <taxon>Eubacteriales</taxon>
        <taxon>Oscillospiraceae</taxon>
        <taxon>Flavonifractor</taxon>
    </lineage>
</organism>
<sequence length="187" mass="20460">MDVTLEMVEQLRKRANVSYEEARAVLEETGGDLLEALILLEQRGKVRPDGGQSARYSTRPGSEQAAPPPNQGPARPEPAAGGSGWEAFVGFVRRCVTNRFEVWRWGEPIVSIPLLIFILLVLLAFWISLPLLIVGLIMGCRYRFAGPDLDGNEVSQAVNHAADTVSDAVGRARAQAEQAAHKKQSKQ</sequence>
<feature type="transmembrane region" description="Helical" evidence="2">
    <location>
        <begin position="112"/>
        <end position="137"/>
    </location>
</feature>
<dbReference type="InterPro" id="IPR009060">
    <property type="entry name" value="UBA-like_sf"/>
</dbReference>
<name>A0A9D2SBG2_9FIRM</name>
<evidence type="ECO:0000313" key="4">
    <source>
        <dbReference type="Proteomes" id="UP000823921"/>
    </source>
</evidence>
<dbReference type="Proteomes" id="UP000823921">
    <property type="component" value="Unassembled WGS sequence"/>
</dbReference>
<keyword evidence="2" id="KW-1133">Transmembrane helix</keyword>
<protein>
    <submittedName>
        <fullName evidence="3">Ubiquitin</fullName>
    </submittedName>
</protein>
<accession>A0A9D2SBG2</accession>
<evidence type="ECO:0000313" key="3">
    <source>
        <dbReference type="EMBL" id="HJB80556.1"/>
    </source>
</evidence>